<evidence type="ECO:0000313" key="8">
    <source>
        <dbReference type="EMBL" id="KAF4667113.1"/>
    </source>
</evidence>
<dbReference type="PROSITE" id="PS50895">
    <property type="entry name" value="SURF1"/>
    <property type="match status" value="1"/>
</dbReference>
<dbReference type="Gene3D" id="1.10.1070.11">
    <property type="entry name" value="Phosphatidylinositol 3-/4-kinase, catalytic domain"/>
    <property type="match status" value="1"/>
</dbReference>
<organism evidence="8 9">
    <name type="scientific">Perkinsus olseni</name>
    <name type="common">Perkinsus atlanticus</name>
    <dbReference type="NCBI Taxonomy" id="32597"/>
    <lineage>
        <taxon>Eukaryota</taxon>
        <taxon>Sar</taxon>
        <taxon>Alveolata</taxon>
        <taxon>Perkinsozoa</taxon>
        <taxon>Perkinsea</taxon>
        <taxon>Perkinsida</taxon>
        <taxon>Perkinsidae</taxon>
        <taxon>Perkinsus</taxon>
    </lineage>
</organism>
<dbReference type="CDD" id="cd05168">
    <property type="entry name" value="PI4Kc_III_beta"/>
    <property type="match status" value="1"/>
</dbReference>
<dbReference type="EC" id="2.7.1.67" evidence="2"/>
<dbReference type="SUPFAM" id="SSF56112">
    <property type="entry name" value="Protein kinase-like (PK-like)"/>
    <property type="match status" value="1"/>
</dbReference>
<proteinExistence type="predicted"/>
<dbReference type="InterPro" id="IPR000403">
    <property type="entry name" value="PI3/4_kinase_cat_dom"/>
</dbReference>
<feature type="domain" description="PI3K/PI4K catalytic" evidence="7">
    <location>
        <begin position="948"/>
        <end position="1219"/>
    </location>
</feature>
<dbReference type="GO" id="GO:0046854">
    <property type="term" value="P:phosphatidylinositol phosphate biosynthetic process"/>
    <property type="evidence" value="ECO:0007669"/>
    <property type="project" value="InterPro"/>
</dbReference>
<dbReference type="GO" id="GO:0048015">
    <property type="term" value="P:phosphatidylinositol-mediated signaling"/>
    <property type="evidence" value="ECO:0007669"/>
    <property type="project" value="TreeGrafter"/>
</dbReference>
<evidence type="ECO:0000256" key="1">
    <source>
        <dbReference type="ARBA" id="ARBA00001686"/>
    </source>
</evidence>
<comment type="catalytic activity">
    <reaction evidence="1">
        <text>a 1,2-diacyl-sn-glycero-3-phospho-(1D-myo-inositol) + ATP = a 1,2-diacyl-sn-glycero-3-phospho-(1D-myo-inositol 4-phosphate) + ADP + H(+)</text>
        <dbReference type="Rhea" id="RHEA:19877"/>
        <dbReference type="ChEBI" id="CHEBI:15378"/>
        <dbReference type="ChEBI" id="CHEBI:30616"/>
        <dbReference type="ChEBI" id="CHEBI:57880"/>
        <dbReference type="ChEBI" id="CHEBI:58178"/>
        <dbReference type="ChEBI" id="CHEBI:456216"/>
        <dbReference type="EC" id="2.7.1.67"/>
    </reaction>
</comment>
<dbReference type="CDD" id="cd06662">
    <property type="entry name" value="SURF1"/>
    <property type="match status" value="1"/>
</dbReference>
<feature type="transmembrane region" description="Helical" evidence="6">
    <location>
        <begin position="144"/>
        <end position="163"/>
    </location>
</feature>
<feature type="compositionally biased region" description="Basic and acidic residues" evidence="5">
    <location>
        <begin position="10"/>
        <end position="32"/>
    </location>
</feature>
<evidence type="ECO:0000256" key="3">
    <source>
        <dbReference type="ARBA" id="ARBA00022679"/>
    </source>
</evidence>
<dbReference type="InterPro" id="IPR036940">
    <property type="entry name" value="PI3/4_kinase_cat_sf"/>
</dbReference>
<dbReference type="PROSITE" id="PS00915">
    <property type="entry name" value="PI3_4_KINASE_1"/>
    <property type="match status" value="1"/>
</dbReference>
<dbReference type="GO" id="GO:0016020">
    <property type="term" value="C:membrane"/>
    <property type="evidence" value="ECO:0007669"/>
    <property type="project" value="InterPro"/>
</dbReference>
<reference evidence="8 9" key="1">
    <citation type="submission" date="2020-04" db="EMBL/GenBank/DDBJ databases">
        <title>Perkinsus olseni comparative genomics.</title>
        <authorList>
            <person name="Bogema D.R."/>
        </authorList>
    </citation>
    <scope>NUCLEOTIDE SEQUENCE [LARGE SCALE GENOMIC DNA]</scope>
    <source>
        <strain evidence="8">ATCC PRA-179</strain>
    </source>
</reference>
<dbReference type="Pfam" id="PF02104">
    <property type="entry name" value="SURF1"/>
    <property type="match status" value="1"/>
</dbReference>
<dbReference type="InterPro" id="IPR015433">
    <property type="entry name" value="PI3/4_kinase"/>
</dbReference>
<dbReference type="InterPro" id="IPR018936">
    <property type="entry name" value="PI3/4_kinase_CS"/>
</dbReference>
<feature type="region of interest" description="Disordered" evidence="5">
    <location>
        <begin position="606"/>
        <end position="640"/>
    </location>
</feature>
<dbReference type="EMBL" id="JABAHT010000059">
    <property type="protein sequence ID" value="KAF4667113.1"/>
    <property type="molecule type" value="Genomic_DNA"/>
</dbReference>
<comment type="caution">
    <text evidence="8">The sequence shown here is derived from an EMBL/GenBank/DDBJ whole genome shotgun (WGS) entry which is preliminary data.</text>
</comment>
<keyword evidence="6" id="KW-0472">Membrane</keyword>
<dbReference type="AlphaFoldDB" id="A0A7J6M6A8"/>
<feature type="compositionally biased region" description="Polar residues" evidence="5">
    <location>
        <begin position="628"/>
        <end position="639"/>
    </location>
</feature>
<sequence>MEASDETSNEESKSVVAKNEREADLSDERTLEGIMDRIKGRESDWRHPLAELEHSEIPENGGLSERSEALPPTLYTESTTGQVIYPATEEDIEILSEADHRYIDPHECEGSVVIRVVRLSDPVTSPVKRVVRNRQYGIRGHEKYFIVGFATMCTCLIFSFGIWQLRRMKFKKEIIEKRHERLNMPRIEVKGSPFPWNESNLADYEYRVVQVSGVYDHSKEIWVGPRPAQTPYEMKKPGYLVVTPLRLADGSTILVNRGMLAFEWLASTEKKETNEWVTVRGVLIPGELMSFKKSMMRLRNNPAARHFRYLVPDELVECVDARNHTEAGLALINAYDVRYEDDPLNARRAFRPPFDVKKRHDYMVFFCDEHVHFNYAMQWFIMGTIIFVASLYKFVELSPCIYMVSKPETPNERRPGLHSAIIAANHAARNNIRWKPTCFAPLKAWMAGCIPKLQRGGEDSKALMDVEDEESSDSDMCDDLAEGVEREESDMTNIYSHMRYLDDLDLGRGKDFLTDELYKMKIECIDFYLPQFVYASLEKEISPELQEFLLKESSQWMGLAIKMHWLYQAIVGDGVAVTGKEMHAEAGRMMKACEKAVLAGDKPLKDFPHSAPVTSPPNAQREARRPVSTGSTSAESSDVSGLRPLERLRVLSRGARNRVINRLGHVSAVFSDLGDPLVGAESLVIEAEGADERNGLRKNDAIESGMLDGESRRAMERLLRWDYAKIQNAFVKYLTGLAVSLAKIEERNFELKSAIALLNEWLFERRASVAMTMGSYRLMGVSLPKGMPGCTYRRDNVRGHIVKIHDCKVFKTHTRAPFMVTVEIVDLEELEEFGRGQEPRSCRERCDVASGYIMKELRIEPAPAGGKKERSDALRDELLRTVENMSSERWCDMFYREVFEEKQKLGAPATPGRGRVSLGSSVKLLGNSQECPRDRPSPAKIRKSIWGEPFEIKKRRLRRESVYGNLRSWNCVQVMVKGGDDVRQEVLAGQLVRILQSIFAEAQMPLWLRPYETVAVDSDCGLMEMLVDTTSIDGLKKEYPEKNLLDIFKLAFGDSKDSLARARKNFIQSLAAYSLFSYFLAVRDRHNGNVLLDRQGHLIDIDFGFMLSSAPGNIPFENAPFKLTQEYIEVIGGEDSDNFEYFRTLVIRGFLEARKHKDRLLLPVKMLAESGCTMECLVRGGGPEQTVKEMDERFYGNLSEEACIQKIVGLIDTSVDNWRTIQYDEFQRITNGIM</sequence>
<dbReference type="PROSITE" id="PS50290">
    <property type="entry name" value="PI3_4_KINASE_3"/>
    <property type="match status" value="1"/>
</dbReference>
<evidence type="ECO:0000256" key="6">
    <source>
        <dbReference type="SAM" id="Phobius"/>
    </source>
</evidence>
<dbReference type="FunFam" id="1.10.1070.11:FF:000016">
    <property type="entry name" value="PIK1p Phosphatidylinositol 4-kinase"/>
    <property type="match status" value="1"/>
</dbReference>
<evidence type="ECO:0000256" key="4">
    <source>
        <dbReference type="ARBA" id="ARBA00022777"/>
    </source>
</evidence>
<dbReference type="Pfam" id="PF00454">
    <property type="entry name" value="PI3_PI4_kinase"/>
    <property type="match status" value="1"/>
</dbReference>
<protein>
    <recommendedName>
        <fullName evidence="2">1-phosphatidylinositol 4-kinase</fullName>
        <ecNumber evidence="2">2.7.1.67</ecNumber>
    </recommendedName>
</protein>
<keyword evidence="6" id="KW-1133">Transmembrane helix</keyword>
<dbReference type="Proteomes" id="UP000570595">
    <property type="component" value="Unassembled WGS sequence"/>
</dbReference>
<evidence type="ECO:0000259" key="7">
    <source>
        <dbReference type="PROSITE" id="PS50290"/>
    </source>
</evidence>
<dbReference type="SMART" id="SM00146">
    <property type="entry name" value="PI3Kc"/>
    <property type="match status" value="1"/>
</dbReference>
<name>A0A7J6M6A8_PEROL</name>
<dbReference type="Gene3D" id="3.30.1010.10">
    <property type="entry name" value="Phosphatidylinositol 3-kinase Catalytic Subunit, Chain A, domain 4"/>
    <property type="match status" value="1"/>
</dbReference>
<keyword evidence="6" id="KW-0812">Transmembrane</keyword>
<dbReference type="GO" id="GO:0005737">
    <property type="term" value="C:cytoplasm"/>
    <property type="evidence" value="ECO:0007669"/>
    <property type="project" value="TreeGrafter"/>
</dbReference>
<evidence type="ECO:0000256" key="5">
    <source>
        <dbReference type="SAM" id="MobiDB-lite"/>
    </source>
</evidence>
<accession>A0A7J6M6A8</accession>
<feature type="region of interest" description="Disordered" evidence="5">
    <location>
        <begin position="1"/>
        <end position="32"/>
    </location>
</feature>
<dbReference type="InterPro" id="IPR011009">
    <property type="entry name" value="Kinase-like_dom_sf"/>
</dbReference>
<evidence type="ECO:0000313" key="9">
    <source>
        <dbReference type="Proteomes" id="UP000570595"/>
    </source>
</evidence>
<keyword evidence="4 8" id="KW-0418">Kinase</keyword>
<gene>
    <name evidence="8" type="primary">PI4KB_2</name>
    <name evidence="8" type="ORF">FOZ61_008692</name>
</gene>
<keyword evidence="3" id="KW-0808">Transferase</keyword>
<dbReference type="GO" id="GO:0004430">
    <property type="term" value="F:1-phosphatidylinositol 4-kinase activity"/>
    <property type="evidence" value="ECO:0007669"/>
    <property type="project" value="UniProtKB-EC"/>
</dbReference>
<dbReference type="InterPro" id="IPR002994">
    <property type="entry name" value="Surf1/Shy1"/>
</dbReference>
<dbReference type="PANTHER" id="PTHR10048">
    <property type="entry name" value="PHOSPHATIDYLINOSITOL KINASE"/>
    <property type="match status" value="1"/>
</dbReference>
<dbReference type="PANTHER" id="PTHR10048:SF22">
    <property type="entry name" value="PHOSPHATIDYLINOSITOL 4-KINASE BETA"/>
    <property type="match status" value="1"/>
</dbReference>
<dbReference type="InterPro" id="IPR057754">
    <property type="entry name" value="PI4-kinase_beta/PIK1_cat"/>
</dbReference>
<dbReference type="OrthoDB" id="10264149at2759"/>
<evidence type="ECO:0000256" key="2">
    <source>
        <dbReference type="ARBA" id="ARBA00012169"/>
    </source>
</evidence>